<dbReference type="EnsemblPlants" id="PGSC0003DMT400088757">
    <property type="protein sequence ID" value="PGSC0003DMT400088757"/>
    <property type="gene ID" value="PGSC0003DMG400038328"/>
</dbReference>
<organism evidence="2 3">
    <name type="scientific">Solanum tuberosum</name>
    <name type="common">Potato</name>
    <dbReference type="NCBI Taxonomy" id="4113"/>
    <lineage>
        <taxon>Eukaryota</taxon>
        <taxon>Viridiplantae</taxon>
        <taxon>Streptophyta</taxon>
        <taxon>Embryophyta</taxon>
        <taxon>Tracheophyta</taxon>
        <taxon>Spermatophyta</taxon>
        <taxon>Magnoliopsida</taxon>
        <taxon>eudicotyledons</taxon>
        <taxon>Gunneridae</taxon>
        <taxon>Pentapetalae</taxon>
        <taxon>asterids</taxon>
        <taxon>lamiids</taxon>
        <taxon>Solanales</taxon>
        <taxon>Solanaceae</taxon>
        <taxon>Solanoideae</taxon>
        <taxon>Solaneae</taxon>
        <taxon>Solanum</taxon>
    </lineage>
</organism>
<evidence type="ECO:0008006" key="4">
    <source>
        <dbReference type="Google" id="ProtNLM"/>
    </source>
</evidence>
<accession>M1DGN1</accession>
<dbReference type="HOGENOM" id="CLU_029307_12_2_1"/>
<dbReference type="PANTHER" id="PTHR33180:SF31">
    <property type="entry name" value="POLYPROTEIN PROTEIN"/>
    <property type="match status" value="1"/>
</dbReference>
<dbReference type="Gramene" id="PGSC0003DMT400088757">
    <property type="protein sequence ID" value="PGSC0003DMT400088757"/>
    <property type="gene ID" value="PGSC0003DMG400038328"/>
</dbReference>
<feature type="compositionally biased region" description="Low complexity" evidence="1">
    <location>
        <begin position="311"/>
        <end position="340"/>
    </location>
</feature>
<dbReference type="InParanoid" id="M1DGN1"/>
<feature type="region of interest" description="Disordered" evidence="1">
    <location>
        <begin position="1"/>
        <end position="44"/>
    </location>
</feature>
<reference evidence="2" key="2">
    <citation type="submission" date="2015-06" db="UniProtKB">
        <authorList>
            <consortium name="EnsemblPlants"/>
        </authorList>
    </citation>
    <scope>IDENTIFICATION</scope>
    <source>
        <strain evidence="2">DM1-3 516 R44</strain>
    </source>
</reference>
<name>M1DGN1_SOLTU</name>
<feature type="compositionally biased region" description="Low complexity" evidence="1">
    <location>
        <begin position="1"/>
        <end position="14"/>
    </location>
</feature>
<dbReference type="Proteomes" id="UP000011115">
    <property type="component" value="Unassembled WGS sequence"/>
</dbReference>
<proteinExistence type="predicted"/>
<dbReference type="GO" id="GO:0009523">
    <property type="term" value="C:photosystem II"/>
    <property type="evidence" value="ECO:0000318"/>
    <property type="project" value="GO_Central"/>
</dbReference>
<reference evidence="3" key="1">
    <citation type="journal article" date="2011" name="Nature">
        <title>Genome sequence and analysis of the tuber crop potato.</title>
        <authorList>
            <consortium name="The Potato Genome Sequencing Consortium"/>
        </authorList>
    </citation>
    <scope>NUCLEOTIDE SEQUENCE [LARGE SCALE GENOMIC DNA]</scope>
    <source>
        <strain evidence="3">cv. DM1-3 516 R44</strain>
    </source>
</reference>
<sequence>MKGKSPAPASPEASSDNDDIYATHITTSENEGEQQEHQAATFKPEEELLAAQRAELRSKRMNDPSRIRTPQATITPPAPAQAVVLAPLVQGLPTQSMNKLKTEGLRTIIEEKRMSIDGVIDKYPEIMSYLKSHSFQLFTKARGLYIPNWVREFYSAYSPLVPKGKKLAAKFKPVDYVVVRARKGKMLENMKKWLAPLISDGTTKWLEVGEVIEKKDLNVAAEPGMIIAQEILMRAKQRQTSLPFPVLITELCRRAQVTRDEKKDVEVIPTSSTNIRRIEVEYLKDEAEKKKAALVDTSPVMDTYALPAEAPLPTPALGTSGTSSATPSVTPSSPTALVPSRSSTAVVASQPPLTQAELLRMGQLAHFVDRRASRLEASIPGMIERGLADALSPLSADIDALTGRISTEEAMLDANVQTSLEDTPLADPSGCGAVDVTSGTDAEDQSVAPGTDSPKDGATV</sequence>
<keyword evidence="3" id="KW-1185">Reference proteome</keyword>
<evidence type="ECO:0000313" key="2">
    <source>
        <dbReference type="EnsemblPlants" id="PGSC0003DMT400088757"/>
    </source>
</evidence>
<feature type="region of interest" description="Disordered" evidence="1">
    <location>
        <begin position="311"/>
        <end position="343"/>
    </location>
</feature>
<evidence type="ECO:0000256" key="1">
    <source>
        <dbReference type="SAM" id="MobiDB-lite"/>
    </source>
</evidence>
<dbReference type="PANTHER" id="PTHR33180">
    <property type="entry name" value="PHOTOSYSTEM II CP43 REACTION CENTER PROTEIN"/>
    <property type="match status" value="1"/>
</dbReference>
<feature type="region of interest" description="Disordered" evidence="1">
    <location>
        <begin position="421"/>
        <end position="460"/>
    </location>
</feature>
<evidence type="ECO:0000313" key="3">
    <source>
        <dbReference type="Proteomes" id="UP000011115"/>
    </source>
</evidence>
<dbReference type="PaxDb" id="4113-PGSC0003DMT400088757"/>
<protein>
    <recommendedName>
        <fullName evidence="4">Polyprotein protein</fullName>
    </recommendedName>
</protein>
<dbReference type="AlphaFoldDB" id="M1DGN1"/>
<dbReference type="GO" id="GO:0009579">
    <property type="term" value="C:thylakoid"/>
    <property type="evidence" value="ECO:0000318"/>
    <property type="project" value="GO_Central"/>
</dbReference>